<dbReference type="PANTHER" id="PTHR30346:SF0">
    <property type="entry name" value="HCA OPERON TRANSCRIPTIONAL ACTIVATOR HCAR"/>
    <property type="match status" value="1"/>
</dbReference>
<dbReference type="InterPro" id="IPR036390">
    <property type="entry name" value="WH_DNA-bd_sf"/>
</dbReference>
<evidence type="ECO:0000256" key="2">
    <source>
        <dbReference type="ARBA" id="ARBA00023015"/>
    </source>
</evidence>
<reference evidence="6 7" key="1">
    <citation type="submission" date="2020-05" db="EMBL/GenBank/DDBJ databases">
        <title>Genome Sequencing of Type Strains.</title>
        <authorList>
            <person name="Lemaire J.F."/>
            <person name="Inderbitzin P."/>
            <person name="Gregorio O.A."/>
            <person name="Collins S.B."/>
            <person name="Wespe N."/>
            <person name="Knight-Connoni V."/>
        </authorList>
    </citation>
    <scope>NUCLEOTIDE SEQUENCE [LARGE SCALE GENOMIC DNA]</scope>
    <source>
        <strain evidence="6 7">DSM 100049</strain>
    </source>
</reference>
<keyword evidence="2" id="KW-0805">Transcription regulation</keyword>
<evidence type="ECO:0000313" key="6">
    <source>
        <dbReference type="EMBL" id="NUU45828.1"/>
    </source>
</evidence>
<gene>
    <name evidence="6" type="ORF">HP438_02400</name>
</gene>
<feature type="domain" description="HTH lysR-type" evidence="5">
    <location>
        <begin position="3"/>
        <end position="60"/>
    </location>
</feature>
<dbReference type="AlphaFoldDB" id="A0A7Y6B200"/>
<dbReference type="Gene3D" id="3.40.190.10">
    <property type="entry name" value="Periplasmic binding protein-like II"/>
    <property type="match status" value="2"/>
</dbReference>
<evidence type="ECO:0000259" key="5">
    <source>
        <dbReference type="PROSITE" id="PS50931"/>
    </source>
</evidence>
<accession>A0A7Y6B200</accession>
<keyword evidence="7" id="KW-1185">Reference proteome</keyword>
<sequence>MRLDLRELLHFAVVAEEGTVTAAAARLGIAQPWLSQRMKGLEDRLGFALFRRIGRRLELTDAGVRMFDHARRLVATEKALLNEVAMIRGAVVNRLRVGAPPYSGRIAAVGDMLTMLSAHLPSLSVEMEVGWSPHLIDRVRHGDIDAAFATAPFDSTGLAMVAVDTLQRYLQFVAGDPLFGSAPIAPGDLSGRAIAVFPRGVNPQLYDQTFAPLQGIVELVATGFDGRPLKPTVGGQATIPSFFGVARQPPQPGLRPLIGPEPTTLWLVARADDERSAIRRLLVRGT</sequence>
<dbReference type="GO" id="GO:0003700">
    <property type="term" value="F:DNA-binding transcription factor activity"/>
    <property type="evidence" value="ECO:0007669"/>
    <property type="project" value="InterPro"/>
</dbReference>
<comment type="caution">
    <text evidence="6">The sequence shown here is derived from an EMBL/GenBank/DDBJ whole genome shotgun (WGS) entry which is preliminary data.</text>
</comment>
<dbReference type="SUPFAM" id="SSF46785">
    <property type="entry name" value="Winged helix' DNA-binding domain"/>
    <property type="match status" value="1"/>
</dbReference>
<keyword evidence="4" id="KW-0804">Transcription</keyword>
<name>A0A7Y6B200_9SPHN</name>
<proteinExistence type="inferred from homology"/>
<dbReference type="Gene3D" id="1.10.10.10">
    <property type="entry name" value="Winged helix-like DNA-binding domain superfamily/Winged helix DNA-binding domain"/>
    <property type="match status" value="1"/>
</dbReference>
<evidence type="ECO:0000256" key="3">
    <source>
        <dbReference type="ARBA" id="ARBA00023125"/>
    </source>
</evidence>
<dbReference type="PANTHER" id="PTHR30346">
    <property type="entry name" value="TRANSCRIPTIONAL DUAL REGULATOR HCAR-RELATED"/>
    <property type="match status" value="1"/>
</dbReference>
<dbReference type="GO" id="GO:0032993">
    <property type="term" value="C:protein-DNA complex"/>
    <property type="evidence" value="ECO:0007669"/>
    <property type="project" value="TreeGrafter"/>
</dbReference>
<dbReference type="Proteomes" id="UP000536441">
    <property type="component" value="Unassembled WGS sequence"/>
</dbReference>
<dbReference type="RefSeq" id="WP_175310615.1">
    <property type="nucleotide sequence ID" value="NZ_CBCRYR010000016.1"/>
</dbReference>
<dbReference type="GO" id="GO:0003677">
    <property type="term" value="F:DNA binding"/>
    <property type="evidence" value="ECO:0007669"/>
    <property type="project" value="UniProtKB-KW"/>
</dbReference>
<comment type="similarity">
    <text evidence="1">Belongs to the LysR transcriptional regulatory family.</text>
</comment>
<dbReference type="SUPFAM" id="SSF53850">
    <property type="entry name" value="Periplasmic binding protein-like II"/>
    <property type="match status" value="1"/>
</dbReference>
<keyword evidence="3" id="KW-0238">DNA-binding</keyword>
<dbReference type="InterPro" id="IPR000847">
    <property type="entry name" value="LysR_HTH_N"/>
</dbReference>
<evidence type="ECO:0000313" key="7">
    <source>
        <dbReference type="Proteomes" id="UP000536441"/>
    </source>
</evidence>
<protein>
    <submittedName>
        <fullName evidence="6">LysR family transcriptional regulator</fullName>
    </submittedName>
</protein>
<dbReference type="PROSITE" id="PS50931">
    <property type="entry name" value="HTH_LYSR"/>
    <property type="match status" value="1"/>
</dbReference>
<dbReference type="InterPro" id="IPR036388">
    <property type="entry name" value="WH-like_DNA-bd_sf"/>
</dbReference>
<dbReference type="Pfam" id="PF00126">
    <property type="entry name" value="HTH_1"/>
    <property type="match status" value="1"/>
</dbReference>
<evidence type="ECO:0000256" key="1">
    <source>
        <dbReference type="ARBA" id="ARBA00009437"/>
    </source>
</evidence>
<organism evidence="6 7">
    <name type="scientific">Sphingomonas zeae</name>
    <dbReference type="NCBI Taxonomy" id="1646122"/>
    <lineage>
        <taxon>Bacteria</taxon>
        <taxon>Pseudomonadati</taxon>
        <taxon>Pseudomonadota</taxon>
        <taxon>Alphaproteobacteria</taxon>
        <taxon>Sphingomonadales</taxon>
        <taxon>Sphingomonadaceae</taxon>
        <taxon>Sphingomonas</taxon>
    </lineage>
</organism>
<dbReference type="EMBL" id="JABMCH010000048">
    <property type="protein sequence ID" value="NUU45828.1"/>
    <property type="molecule type" value="Genomic_DNA"/>
</dbReference>
<evidence type="ECO:0000256" key="4">
    <source>
        <dbReference type="ARBA" id="ARBA00023163"/>
    </source>
</evidence>
<dbReference type="PRINTS" id="PR00039">
    <property type="entry name" value="HTHLYSR"/>
</dbReference>
<dbReference type="Pfam" id="PF03466">
    <property type="entry name" value="LysR_substrate"/>
    <property type="match status" value="1"/>
</dbReference>
<dbReference type="InterPro" id="IPR005119">
    <property type="entry name" value="LysR_subst-bd"/>
</dbReference>
<dbReference type="FunFam" id="1.10.10.10:FF:000001">
    <property type="entry name" value="LysR family transcriptional regulator"/>
    <property type="match status" value="1"/>
</dbReference>